<feature type="domain" description="4Fe-4S ferredoxin-type" evidence="4">
    <location>
        <begin position="219"/>
        <end position="242"/>
    </location>
</feature>
<dbReference type="NCBIfam" id="NF038196">
    <property type="entry name" value="ferrodoxin_EFR1"/>
    <property type="match status" value="1"/>
</dbReference>
<dbReference type="SUPFAM" id="SSF52218">
    <property type="entry name" value="Flavoproteins"/>
    <property type="match status" value="1"/>
</dbReference>
<dbReference type="GO" id="GO:0051536">
    <property type="term" value="F:iron-sulfur cluster binding"/>
    <property type="evidence" value="ECO:0007669"/>
    <property type="project" value="UniProtKB-KW"/>
</dbReference>
<keyword evidence="1" id="KW-0479">Metal-binding</keyword>
<evidence type="ECO:0000313" key="6">
    <source>
        <dbReference type="Proteomes" id="UP000010802"/>
    </source>
</evidence>
<feature type="domain" description="4Fe-4S ferredoxin-type" evidence="4">
    <location>
        <begin position="185"/>
        <end position="214"/>
    </location>
</feature>
<dbReference type="Pfam" id="PF12800">
    <property type="entry name" value="Fer4_4"/>
    <property type="match status" value="1"/>
</dbReference>
<accession>L0S154</accession>
<reference evidence="6" key="1">
    <citation type="journal article" date="2013" name="Genome Announc.">
        <title>First genome sequence of a syntrophic acetate-oxidizing bacterium, Tepidanaerobacter acetatoxydans strain Re1.</title>
        <authorList>
            <person name="Manzoor S."/>
            <person name="Bongcam-Rudloff E."/>
            <person name="Schnurer A."/>
            <person name="Muller B."/>
        </authorList>
    </citation>
    <scope>NUCLEOTIDE SEQUENCE [LARGE SCALE GENOMIC DNA]</scope>
    <source>
        <strain evidence="6">Re1</strain>
    </source>
</reference>
<keyword evidence="2" id="KW-0408">Iron</keyword>
<dbReference type="EMBL" id="HF563609">
    <property type="protein sequence ID" value="CCP25527.1"/>
    <property type="molecule type" value="Genomic_DNA"/>
</dbReference>
<dbReference type="PANTHER" id="PTHR43122">
    <property type="entry name" value="FERREDOXIN SUBUNIT OF PYRUVATE:FLAVODOXIN OXIDOREDUCTASE-RELATED"/>
    <property type="match status" value="1"/>
</dbReference>
<dbReference type="Proteomes" id="UP000010802">
    <property type="component" value="Chromosome"/>
</dbReference>
<keyword evidence="3" id="KW-0411">Iron-sulfur</keyword>
<evidence type="ECO:0000313" key="5">
    <source>
        <dbReference type="EMBL" id="CCP25527.1"/>
    </source>
</evidence>
<name>F4LWN9_TEPAE</name>
<dbReference type="GO" id="GO:0046872">
    <property type="term" value="F:metal ion binding"/>
    <property type="evidence" value="ECO:0007669"/>
    <property type="project" value="UniProtKB-KW"/>
</dbReference>
<dbReference type="InterPro" id="IPR047964">
    <property type="entry name" value="EFR1-like"/>
</dbReference>
<dbReference type="eggNOG" id="COG1145">
    <property type="taxonomic scope" value="Bacteria"/>
</dbReference>
<dbReference type="Gene3D" id="3.30.70.20">
    <property type="match status" value="1"/>
</dbReference>
<dbReference type="Pfam" id="PF12724">
    <property type="entry name" value="Flavodoxin_5"/>
    <property type="match status" value="1"/>
</dbReference>
<organism evidence="5 6">
    <name type="scientific">Tepidanaerobacter acetatoxydans (strain DSM 21804 / JCM 16047 / Re1)</name>
    <dbReference type="NCBI Taxonomy" id="1209989"/>
    <lineage>
        <taxon>Bacteria</taxon>
        <taxon>Bacillati</taxon>
        <taxon>Bacillota</taxon>
        <taxon>Clostridia</taxon>
        <taxon>Thermosediminibacterales</taxon>
        <taxon>Tepidanaerobacteraceae</taxon>
        <taxon>Tepidanaerobacter</taxon>
    </lineage>
</organism>
<gene>
    <name evidence="5" type="ordered locus">TEPIRE1_0819</name>
</gene>
<dbReference type="STRING" id="1209989.TepRe1_0756"/>
<dbReference type="InterPro" id="IPR017900">
    <property type="entry name" value="4Fe4S_Fe_S_CS"/>
</dbReference>
<sequence>MIGIYFSGTGNTKYCIEKFISIYDKKISAIPLEEAELAINEISSHDSLIIAYPIYYSNLPKTVRDFIIDNSHIWNGKKIFIIATMSLFSGDGAGVSARILKKYGATITGGLHIKMPDCICDVKALKRSLMQNTKLVERANNKLDIAAQKLRNGKPTQEGLSFFSHLAGLFGQRLWFFNKTRSYSDKLKIDKELCVRCGNCVMVCPMNNLSMPYEEPTVSNRCTMCYRCINQCPQKAITLLGKKVITQYTVEDFLKK</sequence>
<evidence type="ECO:0000256" key="2">
    <source>
        <dbReference type="ARBA" id="ARBA00023004"/>
    </source>
</evidence>
<evidence type="ECO:0000259" key="4">
    <source>
        <dbReference type="PROSITE" id="PS51379"/>
    </source>
</evidence>
<accession>F4LWN9</accession>
<evidence type="ECO:0000256" key="3">
    <source>
        <dbReference type="ARBA" id="ARBA00023014"/>
    </source>
</evidence>
<dbReference type="Gene3D" id="3.40.50.360">
    <property type="match status" value="1"/>
</dbReference>
<dbReference type="KEGG" id="tae:TepiRe1_0819"/>
<dbReference type="PANTHER" id="PTHR43122:SF1">
    <property type="entry name" value="IRON-SULFUR-BINDING PROTEIN"/>
    <property type="match status" value="1"/>
</dbReference>
<dbReference type="Pfam" id="PF00037">
    <property type="entry name" value="Fer4"/>
    <property type="match status" value="1"/>
</dbReference>
<protein>
    <submittedName>
        <fullName evidence="5">4Fe-4S ferredoxin iron-sulfur binding domain-containing protein</fullName>
    </submittedName>
</protein>
<dbReference type="InterPro" id="IPR026816">
    <property type="entry name" value="Flavodoxin_dom"/>
</dbReference>
<keyword evidence="6" id="KW-1185">Reference proteome</keyword>
<proteinExistence type="predicted"/>
<dbReference type="InterPro" id="IPR017896">
    <property type="entry name" value="4Fe4S_Fe-S-bd"/>
</dbReference>
<dbReference type="PROSITE" id="PS00198">
    <property type="entry name" value="4FE4S_FER_1"/>
    <property type="match status" value="2"/>
</dbReference>
<dbReference type="RefSeq" id="WP_013777864.1">
    <property type="nucleotide sequence ID" value="NC_015519.1"/>
</dbReference>
<dbReference type="KEGG" id="tep:TepRe1_0756"/>
<dbReference type="SUPFAM" id="SSF54862">
    <property type="entry name" value="4Fe-4S ferredoxins"/>
    <property type="match status" value="1"/>
</dbReference>
<dbReference type="PATRIC" id="fig|1209989.3.peg.906"/>
<dbReference type="OrthoDB" id="9804603at2"/>
<dbReference type="AlphaFoldDB" id="F4LWN9"/>
<dbReference type="PROSITE" id="PS51379">
    <property type="entry name" value="4FE4S_FER_2"/>
    <property type="match status" value="2"/>
</dbReference>
<dbReference type="InterPro" id="IPR029039">
    <property type="entry name" value="Flavoprotein-like_sf"/>
</dbReference>
<evidence type="ECO:0000256" key="1">
    <source>
        <dbReference type="ARBA" id="ARBA00022723"/>
    </source>
</evidence>
<dbReference type="eggNOG" id="COG0716">
    <property type="taxonomic scope" value="Bacteria"/>
</dbReference>
<dbReference type="HOGENOM" id="CLU_068049_1_1_9"/>